<dbReference type="Pfam" id="PF11231">
    <property type="entry name" value="DUF3034"/>
    <property type="match status" value="1"/>
</dbReference>
<protein>
    <submittedName>
        <fullName evidence="2">DUF3034 family protein</fullName>
    </submittedName>
</protein>
<dbReference type="RefSeq" id="WP_204199764.1">
    <property type="nucleotide sequence ID" value="NZ_JAFEMC010000004.1"/>
</dbReference>
<accession>A0ABS2D9P5</accession>
<dbReference type="Proteomes" id="UP000763641">
    <property type="component" value="Unassembled WGS sequence"/>
</dbReference>
<sequence>MFRCRHHLLICVAAIAASPAAATAQEVGGPGKLLLTNGISTVEGAAGGGLTPWAVIAGNATKDGIGGQVSATVVELPDYRFSSFSAAVGAWDRIEVSYARQVFDTNKVGGALGLGNNFRFDQDVYAAKVRIAGDVVYGPNWMPALALGLQYKKSLDAATVKAVGASHDAGVDYYASATKLFLDWSVLASITVRATKANQNGLLGHGGTTGDDHRLQGEGSVAYQFSRRFVLGAEYRSKPSNLTIAREDDWWDAFAAYGINRHLTATVAYTDLGSIATFDRQRGLLLQLQGSF</sequence>
<proteinExistence type="predicted"/>
<organism evidence="2 3">
    <name type="scientific">Sphingomonas longa</name>
    <dbReference type="NCBI Taxonomy" id="2778730"/>
    <lineage>
        <taxon>Bacteria</taxon>
        <taxon>Pseudomonadati</taxon>
        <taxon>Pseudomonadota</taxon>
        <taxon>Alphaproteobacteria</taxon>
        <taxon>Sphingomonadales</taxon>
        <taxon>Sphingomonadaceae</taxon>
        <taxon>Sphingomonas</taxon>
    </lineage>
</organism>
<comment type="caution">
    <text evidence="2">The sequence shown here is derived from an EMBL/GenBank/DDBJ whole genome shotgun (WGS) entry which is preliminary data.</text>
</comment>
<dbReference type="InterPro" id="IPR021393">
    <property type="entry name" value="DUF3034"/>
</dbReference>
<gene>
    <name evidence="2" type="ORF">ILT43_14865</name>
</gene>
<keyword evidence="3" id="KW-1185">Reference proteome</keyword>
<name>A0ABS2D9P5_9SPHN</name>
<dbReference type="EMBL" id="JAFEMC010000004">
    <property type="protein sequence ID" value="MBM6577661.1"/>
    <property type="molecule type" value="Genomic_DNA"/>
</dbReference>
<feature type="chain" id="PRO_5046542995" evidence="1">
    <location>
        <begin position="25"/>
        <end position="292"/>
    </location>
</feature>
<evidence type="ECO:0000313" key="2">
    <source>
        <dbReference type="EMBL" id="MBM6577661.1"/>
    </source>
</evidence>
<keyword evidence="1" id="KW-0732">Signal</keyword>
<reference evidence="2 3" key="1">
    <citation type="submission" date="2020-12" db="EMBL/GenBank/DDBJ databases">
        <title>Sphingomonas sp.</title>
        <authorList>
            <person name="Kim M.K."/>
        </authorList>
    </citation>
    <scope>NUCLEOTIDE SEQUENCE [LARGE SCALE GENOMIC DNA]</scope>
    <source>
        <strain evidence="2 3">BT552</strain>
    </source>
</reference>
<feature type="signal peptide" evidence="1">
    <location>
        <begin position="1"/>
        <end position="24"/>
    </location>
</feature>
<evidence type="ECO:0000256" key="1">
    <source>
        <dbReference type="SAM" id="SignalP"/>
    </source>
</evidence>
<evidence type="ECO:0000313" key="3">
    <source>
        <dbReference type="Proteomes" id="UP000763641"/>
    </source>
</evidence>